<evidence type="ECO:0000313" key="2">
    <source>
        <dbReference type="EMBL" id="CAL6005788.1"/>
    </source>
</evidence>
<name>A0AA86P7V7_9EUKA</name>
<dbReference type="AlphaFoldDB" id="A0AA86P7V7"/>
<comment type="caution">
    <text evidence="1">The sequence shown here is derived from an EMBL/GenBank/DDBJ whole genome shotgun (WGS) entry which is preliminary data.</text>
</comment>
<organism evidence="1">
    <name type="scientific">Hexamita inflata</name>
    <dbReference type="NCBI Taxonomy" id="28002"/>
    <lineage>
        <taxon>Eukaryota</taxon>
        <taxon>Metamonada</taxon>
        <taxon>Diplomonadida</taxon>
        <taxon>Hexamitidae</taxon>
        <taxon>Hexamitinae</taxon>
        <taxon>Hexamita</taxon>
    </lineage>
</organism>
<keyword evidence="3" id="KW-1185">Reference proteome</keyword>
<dbReference type="EMBL" id="CAXDID020000052">
    <property type="protein sequence ID" value="CAL6005788.1"/>
    <property type="molecule type" value="Genomic_DNA"/>
</dbReference>
<protein>
    <submittedName>
        <fullName evidence="2">Hypothetical_protein</fullName>
    </submittedName>
</protein>
<reference evidence="2 3" key="2">
    <citation type="submission" date="2024-07" db="EMBL/GenBank/DDBJ databases">
        <authorList>
            <person name="Akdeniz Z."/>
        </authorList>
    </citation>
    <scope>NUCLEOTIDE SEQUENCE [LARGE SCALE GENOMIC DNA]</scope>
</reference>
<gene>
    <name evidence="2" type="ORF">HINF_LOCUS19714</name>
    <name evidence="1" type="ORF">HINF_LOCUS20096</name>
</gene>
<reference evidence="1" key="1">
    <citation type="submission" date="2023-06" db="EMBL/GenBank/DDBJ databases">
        <authorList>
            <person name="Kurt Z."/>
        </authorList>
    </citation>
    <scope>NUCLEOTIDE SEQUENCE</scope>
</reference>
<dbReference type="Proteomes" id="UP001642409">
    <property type="component" value="Unassembled WGS sequence"/>
</dbReference>
<evidence type="ECO:0000313" key="3">
    <source>
        <dbReference type="Proteomes" id="UP001642409"/>
    </source>
</evidence>
<dbReference type="EMBL" id="CATOUU010000517">
    <property type="protein sequence ID" value="CAI9932451.1"/>
    <property type="molecule type" value="Genomic_DNA"/>
</dbReference>
<proteinExistence type="predicted"/>
<evidence type="ECO:0000313" key="1">
    <source>
        <dbReference type="EMBL" id="CAI9932451.1"/>
    </source>
</evidence>
<sequence length="210" mass="25525">MSNLEYLDLLFEQPFMSPQFVWGLSRVCLPIIVQYLIDRNSEIFPYIHILKYYYPNNWWSLIIETYLDRTKDIFDNTIDERLSIKISLDKFERIPEVCIMLLGQTFYDQFNDIIQSVMQEQYEKFDIDKIDNEEIIKLKQQIYNLIDKIKNTTKQKQLQQNIVKFCVVIQNKLFKQDYKLRNCEKVLNLVQNNSKYKQMVQDTKYKILLK</sequence>
<accession>A0AA86P7V7</accession>